<dbReference type="SUPFAM" id="SSF52200">
    <property type="entry name" value="Toll/Interleukin receptor TIR domain"/>
    <property type="match status" value="1"/>
</dbReference>
<keyword evidence="4" id="KW-1185">Reference proteome</keyword>
<dbReference type="PROSITE" id="PS50104">
    <property type="entry name" value="TIR"/>
    <property type="match status" value="1"/>
</dbReference>
<evidence type="ECO:0000256" key="1">
    <source>
        <dbReference type="PROSITE-ProRule" id="PRU00339"/>
    </source>
</evidence>
<dbReference type="PRINTS" id="PR00364">
    <property type="entry name" value="DISEASERSIST"/>
</dbReference>
<dbReference type="InterPro" id="IPR027417">
    <property type="entry name" value="P-loop_NTPase"/>
</dbReference>
<proteinExistence type="predicted"/>
<name>A0A543JLZ1_9PSEU</name>
<feature type="repeat" description="TPR" evidence="1">
    <location>
        <begin position="659"/>
        <end position="692"/>
    </location>
</feature>
<dbReference type="GO" id="GO:0043531">
    <property type="term" value="F:ADP binding"/>
    <property type="evidence" value="ECO:0007669"/>
    <property type="project" value="InterPro"/>
</dbReference>
<dbReference type="SUPFAM" id="SSF48452">
    <property type="entry name" value="TPR-like"/>
    <property type="match status" value="2"/>
</dbReference>
<accession>A0A543JLZ1</accession>
<gene>
    <name evidence="3" type="ORF">FHX81_6282</name>
</gene>
<dbReference type="Gene3D" id="3.40.50.10140">
    <property type="entry name" value="Toll/interleukin-1 receptor homology (TIR) domain"/>
    <property type="match status" value="1"/>
</dbReference>
<dbReference type="GO" id="GO:0007165">
    <property type="term" value="P:signal transduction"/>
    <property type="evidence" value="ECO:0007669"/>
    <property type="project" value="InterPro"/>
</dbReference>
<reference evidence="3 4" key="1">
    <citation type="submission" date="2019-06" db="EMBL/GenBank/DDBJ databases">
        <title>Sequencing the genomes of 1000 actinobacteria strains.</title>
        <authorList>
            <person name="Klenk H.-P."/>
        </authorList>
    </citation>
    <scope>NUCLEOTIDE SEQUENCE [LARGE SCALE GENOMIC DNA]</scope>
    <source>
        <strain evidence="3 4">DSM 45456</strain>
    </source>
</reference>
<dbReference type="SUPFAM" id="SSF52540">
    <property type="entry name" value="P-loop containing nucleoside triphosphate hydrolases"/>
    <property type="match status" value="1"/>
</dbReference>
<dbReference type="EMBL" id="VFPP01000001">
    <property type="protein sequence ID" value="TQM83851.1"/>
    <property type="molecule type" value="Genomic_DNA"/>
</dbReference>
<dbReference type="Pfam" id="PF13424">
    <property type="entry name" value="TPR_12"/>
    <property type="match status" value="3"/>
</dbReference>
<dbReference type="InterPro" id="IPR011990">
    <property type="entry name" value="TPR-like_helical_dom_sf"/>
</dbReference>
<dbReference type="InterPro" id="IPR053137">
    <property type="entry name" value="NLR-like"/>
</dbReference>
<dbReference type="SMART" id="SM00028">
    <property type="entry name" value="TPR"/>
    <property type="match status" value="5"/>
</dbReference>
<dbReference type="SMART" id="SM00255">
    <property type="entry name" value="TIR"/>
    <property type="match status" value="1"/>
</dbReference>
<dbReference type="Pfam" id="PF13676">
    <property type="entry name" value="TIR_2"/>
    <property type="match status" value="1"/>
</dbReference>
<feature type="domain" description="TIR" evidence="2">
    <location>
        <begin position="3"/>
        <end position="135"/>
    </location>
</feature>
<dbReference type="Gene3D" id="3.40.50.300">
    <property type="entry name" value="P-loop containing nucleotide triphosphate hydrolases"/>
    <property type="match status" value="1"/>
</dbReference>
<dbReference type="InterPro" id="IPR035897">
    <property type="entry name" value="Toll_tir_struct_dom_sf"/>
</dbReference>
<dbReference type="RefSeq" id="WP_141981900.1">
    <property type="nucleotide sequence ID" value="NZ_VFPP01000001.1"/>
</dbReference>
<dbReference type="OrthoDB" id="3885120at2"/>
<dbReference type="InterPro" id="IPR002182">
    <property type="entry name" value="NB-ARC"/>
</dbReference>
<dbReference type="InterPro" id="IPR019734">
    <property type="entry name" value="TPR_rpt"/>
</dbReference>
<protein>
    <submittedName>
        <fullName evidence="3">Tetratricopeptide (TPR) repeat protein</fullName>
    </submittedName>
</protein>
<dbReference type="Gene3D" id="1.25.40.10">
    <property type="entry name" value="Tetratricopeptide repeat domain"/>
    <property type="match status" value="2"/>
</dbReference>
<dbReference type="PROSITE" id="PS50005">
    <property type="entry name" value="TPR"/>
    <property type="match status" value="1"/>
</dbReference>
<evidence type="ECO:0000313" key="4">
    <source>
        <dbReference type="Proteomes" id="UP000316628"/>
    </source>
</evidence>
<dbReference type="PANTHER" id="PTHR46082">
    <property type="entry name" value="ATP/GTP-BINDING PROTEIN-RELATED"/>
    <property type="match status" value="1"/>
</dbReference>
<evidence type="ECO:0000259" key="2">
    <source>
        <dbReference type="PROSITE" id="PS50104"/>
    </source>
</evidence>
<keyword evidence="1" id="KW-0802">TPR repeat</keyword>
<dbReference type="AlphaFoldDB" id="A0A543JLZ1"/>
<dbReference type="InterPro" id="IPR000157">
    <property type="entry name" value="TIR_dom"/>
</dbReference>
<dbReference type="NCBIfam" id="NF040586">
    <property type="entry name" value="FxSxx_TPR"/>
    <property type="match status" value="1"/>
</dbReference>
<dbReference type="PROSITE" id="PS50293">
    <property type="entry name" value="TPR_REGION"/>
    <property type="match status" value="1"/>
</dbReference>
<dbReference type="Proteomes" id="UP000316628">
    <property type="component" value="Unassembled WGS sequence"/>
</dbReference>
<comment type="caution">
    <text evidence="3">The sequence shown here is derived from an EMBL/GenBank/DDBJ whole genome shotgun (WGS) entry which is preliminary data.</text>
</comment>
<sequence length="779" mass="84838">MPDGWDFFVSYTQDDRAWAEWVAWELEEAGYRVLVQAWDMVPGSNWVDGMHEGVRGASRTIAVLSGSYTSSVYGAAEWQVAWRDDPLGKQHKLLVLRVEDCERPGLLGSVVSVDLFGVPEADARERLHRAVRGAVDGRLKPSRPPGFPGRAVPVERRFPGALPAVWNVPARNPNFTGRAESLARLREALRAPGTVTVHSIRGMGGVGKSQLAIEFAHRYAADFDVVWWVPAEQPAAIPGHLTELGTRLGVEGPEAALDALRDRRSLLVFDNAEDAAALRDFLPRGAGRVLVTTRRSGFGGLGEVLDVDVLDRAESMALVRRRVPAATDVEELAEWLGDLPLAIEQASAYLEATGLTVPEYLVLLREHTAKMIGRGKVADREETLATLWDLSLAALAEEDPAAVQLLHLLAWLAPEPVPLDLFSGHPGVLPSPLAEVVTDPIAFAETVGALVGQSLVRRGSGEITIAHRLLQQALRARHVSQPPPVQELLVEDLPWAIIRRPEEWPRWRALLPHVLAVRDDVRADERRITEFVPLLLDRAAIFLWTYGRSAQARPLLEQAHAIAEVVHGADAPVIARLCNSLGLVLDGLGELAEARSAFERALAIDEVVCGPDSLEVAVDLGALAWVLRKIGRPEEALPLVERALAIEEAVLGPDDPEVATALVHLGLALRDLGRPEEAIAVFERALAMDEAVYGPDHVEVAADLAGLGAVLRDLGRLEEALWSMRRVLSIDEATYGPDHVEVADDLDAVADLLIELGRADEARPLFERAAEIRATDTPA</sequence>
<dbReference type="Pfam" id="PF00931">
    <property type="entry name" value="NB-ARC"/>
    <property type="match status" value="1"/>
</dbReference>
<dbReference type="PANTHER" id="PTHR46082:SF6">
    <property type="entry name" value="AAA+ ATPASE DOMAIN-CONTAINING PROTEIN-RELATED"/>
    <property type="match status" value="1"/>
</dbReference>
<evidence type="ECO:0000313" key="3">
    <source>
        <dbReference type="EMBL" id="TQM83851.1"/>
    </source>
</evidence>
<organism evidence="3 4">
    <name type="scientific">Saccharothrix saharensis</name>
    <dbReference type="NCBI Taxonomy" id="571190"/>
    <lineage>
        <taxon>Bacteria</taxon>
        <taxon>Bacillati</taxon>
        <taxon>Actinomycetota</taxon>
        <taxon>Actinomycetes</taxon>
        <taxon>Pseudonocardiales</taxon>
        <taxon>Pseudonocardiaceae</taxon>
        <taxon>Saccharothrix</taxon>
    </lineage>
</organism>